<evidence type="ECO:0000313" key="3">
    <source>
        <dbReference type="EMBL" id="QOW60196.1"/>
    </source>
</evidence>
<dbReference type="RefSeq" id="WP_194075790.1">
    <property type="nucleotide sequence ID" value="NZ_CP061839.1"/>
</dbReference>
<evidence type="ECO:0000259" key="1">
    <source>
        <dbReference type="Pfam" id="PF10020"/>
    </source>
</evidence>
<feature type="domain" description="DUF7021" evidence="2">
    <location>
        <begin position="14"/>
        <end position="140"/>
    </location>
</feature>
<evidence type="ECO:0000259" key="2">
    <source>
        <dbReference type="Pfam" id="PF22886"/>
    </source>
</evidence>
<dbReference type="InterPro" id="IPR024198">
    <property type="entry name" value="UCP033642"/>
</dbReference>
<accession>A0A7S7AWI9</accession>
<dbReference type="InterPro" id="IPR054286">
    <property type="entry name" value="DUF7021"/>
</dbReference>
<gene>
    <name evidence="3" type="ORF">IFE08_10175</name>
</gene>
<sequence length="289" mass="33293">MNLLEYMREQNKMTQEVWENTFEKREHEILVLRHEGGGARKKNGFWDAAVYFLAYLDCTTGLLHKEEGRLVYPVSDDEHEKGRIWERFEDNTIYRLKVRAKISENVSESILKSSQNRFLVVEIIEKNPLCPELEEILTEYKKPVILQDNTLGELTLNKKLNCFEGTVYWQGKTANISLEVNKDNKSGWSKAKTAMKTMLAEQEKWDREMRDFAAKKLTPLAGKWRESAEPTAPEITEQSFARRIELKTISITAGGSFSAYFDDDDMFFGHCVTVQGSLKKGVISANMEG</sequence>
<dbReference type="Pfam" id="PF10020">
    <property type="entry name" value="DUF2262"/>
    <property type="match status" value="1"/>
</dbReference>
<dbReference type="EMBL" id="CP061839">
    <property type="protein sequence ID" value="QOW60196.1"/>
    <property type="molecule type" value="Genomic_DNA"/>
</dbReference>
<evidence type="ECO:0000313" key="4">
    <source>
        <dbReference type="Proteomes" id="UP000593915"/>
    </source>
</evidence>
<reference evidence="3 4" key="1">
    <citation type="submission" date="2020-09" db="EMBL/GenBank/DDBJ databases">
        <title>Characterization of Treponema spp. from bovine digital dermatitis in Korea.</title>
        <authorList>
            <person name="Espiritu H.M."/>
            <person name="Cho Y.I."/>
            <person name="Mamuad L."/>
        </authorList>
    </citation>
    <scope>NUCLEOTIDE SEQUENCE [LARGE SCALE GENOMIC DNA]</scope>
    <source>
        <strain evidence="3 4">KS1</strain>
    </source>
</reference>
<dbReference type="Proteomes" id="UP000593915">
    <property type="component" value="Chromosome"/>
</dbReference>
<dbReference type="PIRSF" id="PIRSF033642">
    <property type="entry name" value="UCP033642"/>
    <property type="match status" value="1"/>
</dbReference>
<organism evidence="3 4">
    <name type="scientific">Treponema pedis</name>
    <dbReference type="NCBI Taxonomy" id="409322"/>
    <lineage>
        <taxon>Bacteria</taxon>
        <taxon>Pseudomonadati</taxon>
        <taxon>Spirochaetota</taxon>
        <taxon>Spirochaetia</taxon>
        <taxon>Spirochaetales</taxon>
        <taxon>Treponemataceae</taxon>
        <taxon>Treponema</taxon>
    </lineage>
</organism>
<name>A0A7S7AWI9_9SPIR</name>
<dbReference type="Pfam" id="PF22886">
    <property type="entry name" value="DUF7021"/>
    <property type="match status" value="1"/>
</dbReference>
<dbReference type="AlphaFoldDB" id="A0A7S7AWI9"/>
<proteinExistence type="predicted"/>
<feature type="domain" description="DUF2262" evidence="1">
    <location>
        <begin position="148"/>
        <end position="287"/>
    </location>
</feature>
<protein>
    <submittedName>
        <fullName evidence="3">DUF2262 domain-containing protein</fullName>
    </submittedName>
</protein>
<dbReference type="InterPro" id="IPR019260">
    <property type="entry name" value="DUF2262"/>
</dbReference>